<dbReference type="GO" id="GO:0004029">
    <property type="term" value="F:aldehyde dehydrogenase (NAD+) activity"/>
    <property type="evidence" value="ECO:0007669"/>
    <property type="project" value="TreeGrafter"/>
</dbReference>
<evidence type="ECO:0000313" key="3">
    <source>
        <dbReference type="Proteomes" id="UP000324705"/>
    </source>
</evidence>
<dbReference type="AlphaFoldDB" id="A0A9R0Y3F7"/>
<dbReference type="EMBL" id="LT934121">
    <property type="protein sequence ID" value="VAI47530.1"/>
    <property type="molecule type" value="Genomic_DNA"/>
</dbReference>
<sequence>MGSLHENPQHGFGGLLSGLQEAYESGRTKDLAWRRAQLKGLLRLLAEKEEDIFDALHDDLGKHRAESYRDEIGALVKSVNHTLRNLEGWAAPARRRARLLLLEFATRFGFGANLWRTSSWQCCGCKALRACSVHRRIPCCQYTKVPRS</sequence>
<dbReference type="GO" id="GO:0006081">
    <property type="term" value="P:aldehyde metabolic process"/>
    <property type="evidence" value="ECO:0007669"/>
    <property type="project" value="InterPro"/>
</dbReference>
<name>A0A9R0Y3F7_TRITD</name>
<evidence type="ECO:0000313" key="2">
    <source>
        <dbReference type="EMBL" id="VAI47530.1"/>
    </source>
</evidence>
<keyword evidence="3" id="KW-1185">Reference proteome</keyword>
<proteinExistence type="predicted"/>
<dbReference type="GO" id="GO:0005737">
    <property type="term" value="C:cytoplasm"/>
    <property type="evidence" value="ECO:0007669"/>
    <property type="project" value="TreeGrafter"/>
</dbReference>
<dbReference type="Gramene" id="TRITD6Av1G153970.2">
    <property type="protein sequence ID" value="TRITD6Av1G153970.2"/>
    <property type="gene ID" value="TRITD6Av1G153970"/>
</dbReference>
<dbReference type="InterPro" id="IPR016162">
    <property type="entry name" value="Ald_DH_N"/>
</dbReference>
<organism evidence="2 3">
    <name type="scientific">Triticum turgidum subsp. durum</name>
    <name type="common">Durum wheat</name>
    <name type="synonym">Triticum durum</name>
    <dbReference type="NCBI Taxonomy" id="4567"/>
    <lineage>
        <taxon>Eukaryota</taxon>
        <taxon>Viridiplantae</taxon>
        <taxon>Streptophyta</taxon>
        <taxon>Embryophyta</taxon>
        <taxon>Tracheophyta</taxon>
        <taxon>Spermatophyta</taxon>
        <taxon>Magnoliopsida</taxon>
        <taxon>Liliopsida</taxon>
        <taxon>Poales</taxon>
        <taxon>Poaceae</taxon>
        <taxon>BOP clade</taxon>
        <taxon>Pooideae</taxon>
        <taxon>Triticodae</taxon>
        <taxon>Triticeae</taxon>
        <taxon>Triticinae</taxon>
        <taxon>Triticum</taxon>
    </lineage>
</organism>
<dbReference type="PANTHER" id="PTHR43570">
    <property type="entry name" value="ALDEHYDE DEHYDROGENASE"/>
    <property type="match status" value="1"/>
</dbReference>
<dbReference type="SUPFAM" id="SSF53720">
    <property type="entry name" value="ALDH-like"/>
    <property type="match status" value="1"/>
</dbReference>
<evidence type="ECO:0000256" key="1">
    <source>
        <dbReference type="ARBA" id="ARBA00023002"/>
    </source>
</evidence>
<keyword evidence="1" id="KW-0560">Oxidoreductase</keyword>
<reference evidence="2 3" key="1">
    <citation type="submission" date="2017-09" db="EMBL/GenBank/DDBJ databases">
        <authorList>
            <consortium name="International Durum Wheat Genome Sequencing Consortium (IDWGSC)"/>
            <person name="Milanesi L."/>
        </authorList>
    </citation>
    <scope>NUCLEOTIDE SEQUENCE [LARGE SCALE GENOMIC DNA]</scope>
    <source>
        <strain evidence="3">cv. Svevo</strain>
    </source>
</reference>
<dbReference type="PANTHER" id="PTHR43570:SF26">
    <property type="entry name" value="ALDEHYDE DEHYDROGENASE"/>
    <property type="match status" value="1"/>
</dbReference>
<protein>
    <submittedName>
        <fullName evidence="2">Uncharacterized protein</fullName>
    </submittedName>
</protein>
<dbReference type="Gene3D" id="3.40.605.10">
    <property type="entry name" value="Aldehyde Dehydrogenase, Chain A, domain 1"/>
    <property type="match status" value="1"/>
</dbReference>
<gene>
    <name evidence="2" type="ORF">TRITD_6Av1G153970</name>
</gene>
<dbReference type="InterPro" id="IPR016161">
    <property type="entry name" value="Ald_DH/histidinol_DH"/>
</dbReference>
<accession>A0A9R0Y3F7</accession>
<dbReference type="Proteomes" id="UP000324705">
    <property type="component" value="Chromosome 6A"/>
</dbReference>
<dbReference type="InterPro" id="IPR012394">
    <property type="entry name" value="Aldehyde_DH_NAD(P)"/>
</dbReference>